<keyword evidence="1" id="KW-0436">Ligase</keyword>
<evidence type="ECO:0000256" key="3">
    <source>
        <dbReference type="ARBA" id="ARBA00022741"/>
    </source>
</evidence>
<feature type="domain" description="tRNA(Ile)-lysidine/2-thiocytidine synthase N-terminal" evidence="5">
    <location>
        <begin position="21"/>
        <end position="84"/>
    </location>
</feature>
<dbReference type="InterPro" id="IPR014729">
    <property type="entry name" value="Rossmann-like_a/b/a_fold"/>
</dbReference>
<accession>A0A941J7S5</accession>
<evidence type="ECO:0000256" key="4">
    <source>
        <dbReference type="ARBA" id="ARBA00022840"/>
    </source>
</evidence>
<dbReference type="AlphaFoldDB" id="A0A941J7S5"/>
<dbReference type="InterPro" id="IPR012094">
    <property type="entry name" value="tRNA_Ile_lys_synt"/>
</dbReference>
<evidence type="ECO:0000256" key="2">
    <source>
        <dbReference type="ARBA" id="ARBA00022694"/>
    </source>
</evidence>
<dbReference type="Proteomes" id="UP000680045">
    <property type="component" value="Unassembled WGS sequence"/>
</dbReference>
<dbReference type="SUPFAM" id="SSF52402">
    <property type="entry name" value="Adenine nucleotide alpha hydrolases-like"/>
    <property type="match status" value="1"/>
</dbReference>
<name>A0A941J7S5_9BACI</name>
<protein>
    <recommendedName>
        <fullName evidence="5">tRNA(Ile)-lysidine/2-thiocytidine synthase N-terminal domain-containing protein</fullName>
    </recommendedName>
</protein>
<keyword evidence="4" id="KW-0067">ATP-binding</keyword>
<sequence>MLKEKVLSTIYRNELIKENSKLLIGVSGGPDSLVLLHILKEIQPLFHYEMIVASVDHMFRGEESYGDYKYVEHICERWGITFEEKGSMFLPGWNRRGKFTNNVKRSCVLLSMRK</sequence>
<dbReference type="Gene3D" id="3.40.50.620">
    <property type="entry name" value="HUPs"/>
    <property type="match status" value="1"/>
</dbReference>
<evidence type="ECO:0000313" key="6">
    <source>
        <dbReference type="EMBL" id="MBR8644971.1"/>
    </source>
</evidence>
<dbReference type="GO" id="GO:0008033">
    <property type="term" value="P:tRNA processing"/>
    <property type="evidence" value="ECO:0007669"/>
    <property type="project" value="UniProtKB-KW"/>
</dbReference>
<dbReference type="PANTHER" id="PTHR43033:SF1">
    <property type="entry name" value="TRNA(ILE)-LYSIDINE SYNTHASE-RELATED"/>
    <property type="match status" value="1"/>
</dbReference>
<evidence type="ECO:0000259" key="5">
    <source>
        <dbReference type="Pfam" id="PF01171"/>
    </source>
</evidence>
<comment type="caution">
    <text evidence="6">The sequence shown here is derived from an EMBL/GenBank/DDBJ whole genome shotgun (WGS) entry which is preliminary data.</text>
</comment>
<reference evidence="6" key="1">
    <citation type="submission" date="2021-04" db="EMBL/GenBank/DDBJ databases">
        <title>Whole genome sequencing of Enterococci isolates from hospitalized patients.</title>
        <authorList>
            <person name="Ogoti B.M."/>
            <person name="Onyambu F.G."/>
        </authorList>
    </citation>
    <scope>NUCLEOTIDE SEQUENCE</scope>
    <source>
        <strain evidence="6">242</strain>
    </source>
</reference>
<keyword evidence="2" id="KW-0819">tRNA processing</keyword>
<proteinExistence type="predicted"/>
<organism evidence="6 7">
    <name type="scientific">Peribacillus frigoritolerans</name>
    <dbReference type="NCBI Taxonomy" id="450367"/>
    <lineage>
        <taxon>Bacteria</taxon>
        <taxon>Bacillati</taxon>
        <taxon>Bacillota</taxon>
        <taxon>Bacilli</taxon>
        <taxon>Bacillales</taxon>
        <taxon>Bacillaceae</taxon>
        <taxon>Peribacillus</taxon>
    </lineage>
</organism>
<dbReference type="Pfam" id="PF01171">
    <property type="entry name" value="ATP_bind_3"/>
    <property type="match status" value="1"/>
</dbReference>
<evidence type="ECO:0000313" key="7">
    <source>
        <dbReference type="Proteomes" id="UP000680045"/>
    </source>
</evidence>
<dbReference type="GO" id="GO:0005524">
    <property type="term" value="F:ATP binding"/>
    <property type="evidence" value="ECO:0007669"/>
    <property type="project" value="UniProtKB-KW"/>
</dbReference>
<dbReference type="InterPro" id="IPR011063">
    <property type="entry name" value="TilS/TtcA_N"/>
</dbReference>
<evidence type="ECO:0000256" key="1">
    <source>
        <dbReference type="ARBA" id="ARBA00022598"/>
    </source>
</evidence>
<dbReference type="EMBL" id="JAGTPW010000021">
    <property type="protein sequence ID" value="MBR8644971.1"/>
    <property type="molecule type" value="Genomic_DNA"/>
</dbReference>
<dbReference type="GO" id="GO:0016879">
    <property type="term" value="F:ligase activity, forming carbon-nitrogen bonds"/>
    <property type="evidence" value="ECO:0007669"/>
    <property type="project" value="InterPro"/>
</dbReference>
<keyword evidence="3" id="KW-0547">Nucleotide-binding</keyword>
<dbReference type="PANTHER" id="PTHR43033">
    <property type="entry name" value="TRNA(ILE)-LYSIDINE SYNTHASE-RELATED"/>
    <property type="match status" value="1"/>
</dbReference>
<gene>
    <name evidence="6" type="ORF">KEH51_13675</name>
</gene>